<evidence type="ECO:0000256" key="4">
    <source>
        <dbReference type="ARBA" id="ARBA00023098"/>
    </source>
</evidence>
<evidence type="ECO:0000256" key="2">
    <source>
        <dbReference type="ARBA" id="ARBA00022516"/>
    </source>
</evidence>
<evidence type="ECO:0000256" key="3">
    <source>
        <dbReference type="ARBA" id="ARBA00022793"/>
    </source>
</evidence>
<keyword evidence="11" id="KW-0812">Transmembrane</keyword>
<keyword evidence="11" id="KW-1133">Transmembrane helix</keyword>
<keyword evidence="10" id="KW-0670">Pyruvate</keyword>
<dbReference type="InterPro" id="IPR003817">
    <property type="entry name" value="PS_Dcarbxylase"/>
</dbReference>
<dbReference type="GO" id="GO:0004609">
    <property type="term" value="F:phosphatidylserine decarboxylase activity"/>
    <property type="evidence" value="ECO:0007669"/>
    <property type="project" value="InterPro"/>
</dbReference>
<keyword evidence="3" id="KW-0210">Decarboxylase</keyword>
<dbReference type="AlphaFoldDB" id="I3XYV2"/>
<dbReference type="eggNOG" id="COG0688">
    <property type="taxonomic scope" value="Bacteria"/>
</dbReference>
<evidence type="ECO:0000256" key="10">
    <source>
        <dbReference type="ARBA" id="ARBA00023317"/>
    </source>
</evidence>
<evidence type="ECO:0000256" key="9">
    <source>
        <dbReference type="ARBA" id="ARBA00023264"/>
    </source>
</evidence>
<evidence type="ECO:0000256" key="11">
    <source>
        <dbReference type="SAM" id="Phobius"/>
    </source>
</evidence>
<feature type="transmembrane region" description="Helical" evidence="11">
    <location>
        <begin position="20"/>
        <end position="51"/>
    </location>
</feature>
<dbReference type="HOGENOM" id="CLU_109842_1_0_7"/>
<proteinExistence type="predicted"/>
<keyword evidence="8" id="KW-0456">Lyase</keyword>
<reference evidence="12 13" key="1">
    <citation type="submission" date="2012-06" db="EMBL/GenBank/DDBJ databases">
        <title>Complete sequence of Sulfurospirillum barnesii SES-3.</title>
        <authorList>
            <consortium name="US DOE Joint Genome Institute"/>
            <person name="Lucas S."/>
            <person name="Han J."/>
            <person name="Lapidus A."/>
            <person name="Cheng J.-F."/>
            <person name="Goodwin L."/>
            <person name="Pitluck S."/>
            <person name="Peters L."/>
            <person name="Ovchinnikova G."/>
            <person name="Lu M."/>
            <person name="Detter J.C."/>
            <person name="Han C."/>
            <person name="Tapia R."/>
            <person name="Land M."/>
            <person name="Hauser L."/>
            <person name="Kyrpides N."/>
            <person name="Ivanova N."/>
            <person name="Pagani I."/>
            <person name="Stolz J."/>
            <person name="Arkin A."/>
            <person name="Dehal P."/>
            <person name="Oremland R."/>
            <person name="Saltikov C."/>
            <person name="Basu P."/>
            <person name="Hollibaugh J."/>
            <person name="Newman D."/>
            <person name="Stolyar S."/>
            <person name="Hazen T."/>
            <person name="Woyke T."/>
        </authorList>
    </citation>
    <scope>NUCLEOTIDE SEQUENCE [LARGE SCALE GENOMIC DNA]</scope>
    <source>
        <strain evidence="13">ATCC 700032 / DSM 10660 / SES-3</strain>
    </source>
</reference>
<dbReference type="PANTHER" id="PTHR35809">
    <property type="entry name" value="ARCHAETIDYLSERINE DECARBOXYLASE PROENZYME-RELATED"/>
    <property type="match status" value="1"/>
</dbReference>
<gene>
    <name evidence="12" type="ordered locus">Sulba_1846</name>
</gene>
<keyword evidence="9" id="KW-1208">Phospholipid metabolism</keyword>
<dbReference type="Proteomes" id="UP000006176">
    <property type="component" value="Chromosome"/>
</dbReference>
<protein>
    <submittedName>
        <fullName evidence="12">Phosphatidylserine decarboxylase</fullName>
    </submittedName>
</protein>
<evidence type="ECO:0000256" key="5">
    <source>
        <dbReference type="ARBA" id="ARBA00023136"/>
    </source>
</evidence>
<keyword evidence="2" id="KW-0444">Lipid biosynthesis</keyword>
<dbReference type="PANTHER" id="PTHR35809:SF1">
    <property type="entry name" value="ARCHAETIDYLSERINE DECARBOXYLASE PROENZYME-RELATED"/>
    <property type="match status" value="1"/>
</dbReference>
<dbReference type="PATRIC" id="fig|760154.4.peg.1843"/>
<dbReference type="KEGG" id="sba:Sulba_1846"/>
<evidence type="ECO:0000313" key="13">
    <source>
        <dbReference type="Proteomes" id="UP000006176"/>
    </source>
</evidence>
<name>I3XYV2_SULBS</name>
<dbReference type="OrthoDB" id="5362699at2"/>
<keyword evidence="4" id="KW-0443">Lipid metabolism</keyword>
<keyword evidence="7" id="KW-0594">Phospholipid biosynthesis</keyword>
<organism evidence="12 13">
    <name type="scientific">Sulfurospirillum barnesii (strain ATCC 700032 / DSM 10660 / SES-3)</name>
    <dbReference type="NCBI Taxonomy" id="760154"/>
    <lineage>
        <taxon>Bacteria</taxon>
        <taxon>Pseudomonadati</taxon>
        <taxon>Campylobacterota</taxon>
        <taxon>Epsilonproteobacteria</taxon>
        <taxon>Campylobacterales</taxon>
        <taxon>Sulfurospirillaceae</taxon>
        <taxon>Sulfurospirillum</taxon>
    </lineage>
</organism>
<keyword evidence="13" id="KW-1185">Reference proteome</keyword>
<evidence type="ECO:0000313" key="12">
    <source>
        <dbReference type="EMBL" id="AFL69126.1"/>
    </source>
</evidence>
<sequence length="219" mass="24881">MMQTNYTRTHFIAKEGWNQIVFAFMVFLLSYALSFLPWLFFVFFLATAFVYRNPERIAEESDERCLLAPIDGTVTKISKVDLKDGSEALCVVIRKSLFDVGLLRAPVGMEIQEVKNRFGLFMSSSSSLFSSLCERKTFTCKSQFSSFKIVVSAGRFSQKIIYFKKDGLVKANERFGFLREGEVALLLPLDVRIKVSLNHKVISGQSVLGYLSHKDTHAK</sequence>
<evidence type="ECO:0000256" key="6">
    <source>
        <dbReference type="ARBA" id="ARBA00023145"/>
    </source>
</evidence>
<keyword evidence="5 11" id="KW-0472">Membrane</keyword>
<evidence type="ECO:0000256" key="8">
    <source>
        <dbReference type="ARBA" id="ARBA00023239"/>
    </source>
</evidence>
<evidence type="ECO:0000256" key="1">
    <source>
        <dbReference type="ARBA" id="ARBA00022475"/>
    </source>
</evidence>
<dbReference type="GO" id="GO:0008654">
    <property type="term" value="P:phospholipid biosynthetic process"/>
    <property type="evidence" value="ECO:0007669"/>
    <property type="project" value="UniProtKB-KW"/>
</dbReference>
<dbReference type="Pfam" id="PF02666">
    <property type="entry name" value="PS_Dcarbxylase"/>
    <property type="match status" value="1"/>
</dbReference>
<keyword evidence="6" id="KW-0865">Zymogen</keyword>
<dbReference type="RefSeq" id="WP_014770002.1">
    <property type="nucleotide sequence ID" value="NC_018002.1"/>
</dbReference>
<dbReference type="InterPro" id="IPR033175">
    <property type="entry name" value="PSD-A"/>
</dbReference>
<dbReference type="STRING" id="760154.Sulba_1846"/>
<evidence type="ECO:0000256" key="7">
    <source>
        <dbReference type="ARBA" id="ARBA00023209"/>
    </source>
</evidence>
<dbReference type="EMBL" id="CP003333">
    <property type="protein sequence ID" value="AFL69126.1"/>
    <property type="molecule type" value="Genomic_DNA"/>
</dbReference>
<accession>I3XYV2</accession>
<keyword evidence="1" id="KW-1003">Cell membrane</keyword>